<evidence type="ECO:0000313" key="11">
    <source>
        <dbReference type="EMBL" id="MBP1325096.1"/>
    </source>
</evidence>
<dbReference type="GO" id="GO:0051539">
    <property type="term" value="F:4 iron, 4 sulfur cluster binding"/>
    <property type="evidence" value="ECO:0007669"/>
    <property type="project" value="UniProtKB-UniRule"/>
</dbReference>
<dbReference type="InterPro" id="IPR058240">
    <property type="entry name" value="rSAM_sf"/>
</dbReference>
<proteinExistence type="inferred from homology"/>
<dbReference type="AlphaFoldDB" id="A0A940T4L9"/>
<dbReference type="Gene3D" id="3.20.20.70">
    <property type="entry name" value="Aldolase class I"/>
    <property type="match status" value="1"/>
</dbReference>
<gene>
    <name evidence="11" type="ORF">JOF28_000328</name>
</gene>
<comment type="subcellular location">
    <subcellularLocation>
        <location evidence="9">Cytoplasm</location>
    </subcellularLocation>
</comment>
<keyword evidence="5 9" id="KW-0479">Metal-binding</keyword>
<dbReference type="CDD" id="cd01335">
    <property type="entry name" value="Radical_SAM"/>
    <property type="match status" value="1"/>
</dbReference>
<evidence type="ECO:0000256" key="4">
    <source>
        <dbReference type="ARBA" id="ARBA00022691"/>
    </source>
</evidence>
<evidence type="ECO:0000256" key="6">
    <source>
        <dbReference type="ARBA" id="ARBA00023004"/>
    </source>
</evidence>
<evidence type="ECO:0000256" key="7">
    <source>
        <dbReference type="ARBA" id="ARBA00023014"/>
    </source>
</evidence>
<accession>A0A940T4L9</accession>
<dbReference type="GO" id="GO:0006779">
    <property type="term" value="P:porphyrin-containing compound biosynthetic process"/>
    <property type="evidence" value="ECO:0007669"/>
    <property type="project" value="InterPro"/>
</dbReference>
<dbReference type="InterPro" id="IPR034505">
    <property type="entry name" value="Coproporphyrinogen-III_oxidase"/>
</dbReference>
<dbReference type="NCBIfam" id="TIGR00539">
    <property type="entry name" value="hemN_rel"/>
    <property type="match status" value="1"/>
</dbReference>
<dbReference type="GO" id="GO:0004109">
    <property type="term" value="F:coproporphyrinogen oxidase activity"/>
    <property type="evidence" value="ECO:0007669"/>
    <property type="project" value="InterPro"/>
</dbReference>
<dbReference type="RefSeq" id="WP_209704174.1">
    <property type="nucleotide sequence ID" value="NZ_JAFIDA010000001.1"/>
</dbReference>
<dbReference type="InterPro" id="IPR007197">
    <property type="entry name" value="rSAM"/>
</dbReference>
<evidence type="ECO:0000313" key="12">
    <source>
        <dbReference type="Proteomes" id="UP000675163"/>
    </source>
</evidence>
<dbReference type="InterPro" id="IPR013785">
    <property type="entry name" value="Aldolase_TIM"/>
</dbReference>
<dbReference type="InterPro" id="IPR006638">
    <property type="entry name" value="Elp3/MiaA/NifB-like_rSAM"/>
</dbReference>
<dbReference type="SFLD" id="SFLDG01082">
    <property type="entry name" value="B12-binding_domain_containing"/>
    <property type="match status" value="1"/>
</dbReference>
<dbReference type="SFLD" id="SFLDF00562">
    <property type="entry name" value="HemN-like__clustered_with_heat"/>
    <property type="match status" value="1"/>
</dbReference>
<dbReference type="EMBL" id="JAFIDA010000001">
    <property type="protein sequence ID" value="MBP1325096.1"/>
    <property type="molecule type" value="Genomic_DNA"/>
</dbReference>
<evidence type="ECO:0000256" key="3">
    <source>
        <dbReference type="ARBA" id="ARBA00022617"/>
    </source>
</evidence>
<evidence type="ECO:0000256" key="5">
    <source>
        <dbReference type="ARBA" id="ARBA00022723"/>
    </source>
</evidence>
<dbReference type="GO" id="GO:0046872">
    <property type="term" value="F:metal ion binding"/>
    <property type="evidence" value="ECO:0007669"/>
    <property type="project" value="UniProtKB-UniRule"/>
</dbReference>
<name>A0A940T4L9_9MICO</name>
<keyword evidence="6 9" id="KW-0408">Iron</keyword>
<sequence length="407" mass="43988">MAGALPEGDPAPEDGLLPASAAVGSDERNFGVYVHVPYCRVRCGYCDFNTYTAQELGGTRQNDYAEQAAWELSFGADVLRRSGVAERQVSTVFFGGGTPTLLPATDLALMLQRIKDEWGLAPGAEVTTEANPDSVDAAYLATLAEAGFTRASFGMQSAVPSVLATLDRTHTPERVPLVTGWARDAGLQVSVDLIYGTPGETLSDWERSIDAALATNPDHISAYALIVERGTKLAAQIRRGEVPEPDEDLHAEMYELADARFREAGLSWYEISNWSRTPETRSSHNLSYWTGEDWWAAGPGAHSHVGGVRWWNVKHPGAYAQRVAAGVSPAHSRELLTDAARLEERVLLETRIADGLPIELLGPEGRRAVPELIASGLIDGRAAIGGRVVPTLQGRLLADTVVHRLLE</sequence>
<dbReference type="GO" id="GO:0005737">
    <property type="term" value="C:cytoplasm"/>
    <property type="evidence" value="ECO:0007669"/>
    <property type="project" value="UniProtKB-SubCell"/>
</dbReference>
<keyword evidence="9" id="KW-0004">4Fe-4S</keyword>
<dbReference type="Proteomes" id="UP000675163">
    <property type="component" value="Unassembled WGS sequence"/>
</dbReference>
<keyword evidence="12" id="KW-1185">Reference proteome</keyword>
<evidence type="ECO:0000259" key="10">
    <source>
        <dbReference type="PROSITE" id="PS51918"/>
    </source>
</evidence>
<keyword evidence="3 9" id="KW-0349">Heme</keyword>
<keyword evidence="4 9" id="KW-0949">S-adenosyl-L-methionine</keyword>
<keyword evidence="7 9" id="KW-0411">Iron-sulfur</keyword>
<evidence type="ECO:0000256" key="2">
    <source>
        <dbReference type="ARBA" id="ARBA00017228"/>
    </source>
</evidence>
<dbReference type="SMART" id="SM00729">
    <property type="entry name" value="Elp3"/>
    <property type="match status" value="1"/>
</dbReference>
<feature type="domain" description="Radical SAM core" evidence="10">
    <location>
        <begin position="24"/>
        <end position="267"/>
    </location>
</feature>
<comment type="similarity">
    <text evidence="1">Belongs to the anaerobic coproporphyrinogen-III oxidase family. HemW subfamily.</text>
</comment>
<dbReference type="InterPro" id="IPR004559">
    <property type="entry name" value="HemW-like"/>
</dbReference>
<evidence type="ECO:0000256" key="9">
    <source>
        <dbReference type="RuleBase" id="RU364116"/>
    </source>
</evidence>
<evidence type="ECO:0000256" key="1">
    <source>
        <dbReference type="ARBA" id="ARBA00006100"/>
    </source>
</evidence>
<comment type="function">
    <text evidence="9">Probably acts as a heme chaperone, transferring heme to an unknown acceptor. Binds one molecule of heme per monomer, possibly covalently. Binds 1 [4Fe-4S] cluster. The cluster is coordinated with 3 cysteines and an exchangeable S-adenosyl-L-methionine.</text>
</comment>
<keyword evidence="11" id="KW-0560">Oxidoreductase</keyword>
<dbReference type="SUPFAM" id="SSF102114">
    <property type="entry name" value="Radical SAM enzymes"/>
    <property type="match status" value="1"/>
</dbReference>
<comment type="caution">
    <text evidence="11">The sequence shown here is derived from an EMBL/GenBank/DDBJ whole genome shotgun (WGS) entry which is preliminary data.</text>
</comment>
<dbReference type="Pfam" id="PF04055">
    <property type="entry name" value="Radical_SAM"/>
    <property type="match status" value="1"/>
</dbReference>
<dbReference type="SFLD" id="SFLDG01065">
    <property type="entry name" value="anaerobic_coproporphyrinogen-I"/>
    <property type="match status" value="1"/>
</dbReference>
<dbReference type="PANTHER" id="PTHR13932">
    <property type="entry name" value="COPROPORPHYRINIGEN III OXIDASE"/>
    <property type="match status" value="1"/>
</dbReference>
<organism evidence="11 12">
    <name type="scientific">Leucobacter exalbidus</name>
    <dbReference type="NCBI Taxonomy" id="662960"/>
    <lineage>
        <taxon>Bacteria</taxon>
        <taxon>Bacillati</taxon>
        <taxon>Actinomycetota</taxon>
        <taxon>Actinomycetes</taxon>
        <taxon>Micrococcales</taxon>
        <taxon>Microbacteriaceae</taxon>
        <taxon>Leucobacter</taxon>
    </lineage>
</organism>
<protein>
    <recommendedName>
        <fullName evidence="2 9">Heme chaperone HemW</fullName>
    </recommendedName>
</protein>
<dbReference type="PANTHER" id="PTHR13932:SF5">
    <property type="entry name" value="RADICAL S-ADENOSYL METHIONINE DOMAIN-CONTAINING PROTEIN 1, MITOCHONDRIAL"/>
    <property type="match status" value="1"/>
</dbReference>
<dbReference type="PROSITE" id="PS51918">
    <property type="entry name" value="RADICAL_SAM"/>
    <property type="match status" value="1"/>
</dbReference>
<reference evidence="11" key="1">
    <citation type="submission" date="2021-02" db="EMBL/GenBank/DDBJ databases">
        <title>Sequencing the genomes of 1000 actinobacteria strains.</title>
        <authorList>
            <person name="Klenk H.-P."/>
        </authorList>
    </citation>
    <scope>NUCLEOTIDE SEQUENCE</scope>
    <source>
        <strain evidence="11">DSM 22850</strain>
    </source>
</reference>
<keyword evidence="9" id="KW-0963">Cytoplasm</keyword>
<keyword evidence="8 9" id="KW-0143">Chaperone</keyword>
<evidence type="ECO:0000256" key="8">
    <source>
        <dbReference type="ARBA" id="ARBA00023186"/>
    </source>
</evidence>
<dbReference type="SFLD" id="SFLDS00029">
    <property type="entry name" value="Radical_SAM"/>
    <property type="match status" value="1"/>
</dbReference>